<dbReference type="InterPro" id="IPR000626">
    <property type="entry name" value="Ubiquitin-like_dom"/>
</dbReference>
<dbReference type="PANTHER" id="PTHR15204">
    <property type="entry name" value="LARGE PROLINE-RICH PROTEIN BAG6"/>
    <property type="match status" value="1"/>
</dbReference>
<dbReference type="Gene3D" id="3.10.20.90">
    <property type="entry name" value="Phosphatidylinositol 3-kinase Catalytic Subunit, Chain A, domain 1"/>
    <property type="match status" value="1"/>
</dbReference>
<accession>A0ABD2Q406</accession>
<protein>
    <recommendedName>
        <fullName evidence="2">Ubiquitin-like domain-containing protein</fullName>
    </recommendedName>
</protein>
<name>A0ABD2Q406_9PLAT</name>
<feature type="domain" description="Ubiquitin-like" evidence="2">
    <location>
        <begin position="1"/>
        <end position="54"/>
    </location>
</feature>
<sequence>MILEPLQGVVHRKISIHINSAFVNDSIPVERQRLIFQGKLLLDDKTFREAGVCDKVVHLVQRSPPEDNPPPPDTEPDTTEAPPQEFAAELGRIMANVTSRLASNLGDMTRFTA</sequence>
<reference evidence="3 4" key="1">
    <citation type="submission" date="2024-11" db="EMBL/GenBank/DDBJ databases">
        <title>Adaptive evolution of stress response genes in parasites aligns with host niche diversity.</title>
        <authorList>
            <person name="Hahn C."/>
            <person name="Resl P."/>
        </authorList>
    </citation>
    <scope>NUCLEOTIDE SEQUENCE [LARGE SCALE GENOMIC DNA]</scope>
    <source>
        <strain evidence="3">EGGRZ-B1_66</strain>
        <tissue evidence="3">Body</tissue>
    </source>
</reference>
<dbReference type="AlphaFoldDB" id="A0ABD2Q406"/>
<dbReference type="PANTHER" id="PTHR15204:SF0">
    <property type="entry name" value="LARGE PROLINE-RICH PROTEIN BAG6"/>
    <property type="match status" value="1"/>
</dbReference>
<evidence type="ECO:0000259" key="2">
    <source>
        <dbReference type="PROSITE" id="PS50053"/>
    </source>
</evidence>
<evidence type="ECO:0000313" key="3">
    <source>
        <dbReference type="EMBL" id="KAL3314098.1"/>
    </source>
</evidence>
<evidence type="ECO:0000313" key="4">
    <source>
        <dbReference type="Proteomes" id="UP001626550"/>
    </source>
</evidence>
<organism evidence="3 4">
    <name type="scientific">Cichlidogyrus casuarinus</name>
    <dbReference type="NCBI Taxonomy" id="1844966"/>
    <lineage>
        <taxon>Eukaryota</taxon>
        <taxon>Metazoa</taxon>
        <taxon>Spiralia</taxon>
        <taxon>Lophotrochozoa</taxon>
        <taxon>Platyhelminthes</taxon>
        <taxon>Monogenea</taxon>
        <taxon>Monopisthocotylea</taxon>
        <taxon>Dactylogyridea</taxon>
        <taxon>Ancyrocephalidae</taxon>
        <taxon>Cichlidogyrus</taxon>
    </lineage>
</organism>
<dbReference type="SUPFAM" id="SSF54236">
    <property type="entry name" value="Ubiquitin-like"/>
    <property type="match status" value="1"/>
</dbReference>
<evidence type="ECO:0000256" key="1">
    <source>
        <dbReference type="SAM" id="MobiDB-lite"/>
    </source>
</evidence>
<dbReference type="EMBL" id="JBJKFK010001097">
    <property type="protein sequence ID" value="KAL3314098.1"/>
    <property type="molecule type" value="Genomic_DNA"/>
</dbReference>
<comment type="caution">
    <text evidence="3">The sequence shown here is derived from an EMBL/GenBank/DDBJ whole genome shotgun (WGS) entry which is preliminary data.</text>
</comment>
<proteinExistence type="predicted"/>
<dbReference type="Pfam" id="PF00240">
    <property type="entry name" value="ubiquitin"/>
    <property type="match status" value="1"/>
</dbReference>
<keyword evidence="4" id="KW-1185">Reference proteome</keyword>
<dbReference type="InterPro" id="IPR029071">
    <property type="entry name" value="Ubiquitin-like_domsf"/>
</dbReference>
<gene>
    <name evidence="3" type="ORF">Ciccas_007292</name>
</gene>
<dbReference type="PROSITE" id="PS50053">
    <property type="entry name" value="UBIQUITIN_2"/>
    <property type="match status" value="1"/>
</dbReference>
<feature type="region of interest" description="Disordered" evidence="1">
    <location>
        <begin position="58"/>
        <end position="82"/>
    </location>
</feature>
<dbReference type="Proteomes" id="UP001626550">
    <property type="component" value="Unassembled WGS sequence"/>
</dbReference>